<sequence length="239" mass="24414">GGPRNGAQVLPVPRREPPVVVRASPPRPVRAGDRRRGIRVGPDAPERAPRPEDRAGTPRGPHEEDGGGIEDGGGRREARGDAVGRVQGDAGGAGVGGAWGRDGGAEEEAWEHRQGNGEGPRRDVLCPAEPRRHGVEDAKAAHGPDRLGVPAAPGGRPACEGGRGVRDGVEGGVRAGELRDGCVAPADGSTLCGALGDEGGCDGESRLAAVFLPFQGNLGQSGTPIFINKVPGVDDDLDY</sequence>
<feature type="compositionally biased region" description="Basic and acidic residues" evidence="1">
    <location>
        <begin position="44"/>
        <end position="65"/>
    </location>
</feature>
<evidence type="ECO:0000256" key="1">
    <source>
        <dbReference type="SAM" id="MobiDB-lite"/>
    </source>
</evidence>
<dbReference type="EMBL" id="AGNL01018127">
    <property type="protein sequence ID" value="EJK63612.1"/>
    <property type="molecule type" value="Genomic_DNA"/>
</dbReference>
<comment type="caution">
    <text evidence="2">The sequence shown here is derived from an EMBL/GenBank/DDBJ whole genome shotgun (WGS) entry which is preliminary data.</text>
</comment>
<reference evidence="2 3" key="1">
    <citation type="journal article" date="2012" name="Genome Biol.">
        <title>Genome and low-iron response of an oceanic diatom adapted to chronic iron limitation.</title>
        <authorList>
            <person name="Lommer M."/>
            <person name="Specht M."/>
            <person name="Roy A.S."/>
            <person name="Kraemer L."/>
            <person name="Andreson R."/>
            <person name="Gutowska M.A."/>
            <person name="Wolf J."/>
            <person name="Bergner S.V."/>
            <person name="Schilhabel M.B."/>
            <person name="Klostermeier U.C."/>
            <person name="Beiko R.G."/>
            <person name="Rosenstiel P."/>
            <person name="Hippler M."/>
            <person name="Laroche J."/>
        </authorList>
    </citation>
    <scope>NUCLEOTIDE SEQUENCE [LARGE SCALE GENOMIC DNA]</scope>
    <source>
        <strain evidence="2 3">CCMP1005</strain>
    </source>
</reference>
<proteinExistence type="predicted"/>
<accession>K0SZI2</accession>
<feature type="compositionally biased region" description="Gly residues" evidence="1">
    <location>
        <begin position="89"/>
        <end position="102"/>
    </location>
</feature>
<keyword evidence="3" id="KW-1185">Reference proteome</keyword>
<dbReference type="Proteomes" id="UP000266841">
    <property type="component" value="Unassembled WGS sequence"/>
</dbReference>
<evidence type="ECO:0000313" key="3">
    <source>
        <dbReference type="Proteomes" id="UP000266841"/>
    </source>
</evidence>
<feature type="compositionally biased region" description="Basic and acidic residues" evidence="1">
    <location>
        <begin position="110"/>
        <end position="145"/>
    </location>
</feature>
<feature type="compositionally biased region" description="Basic and acidic residues" evidence="1">
    <location>
        <begin position="72"/>
        <end position="82"/>
    </location>
</feature>
<gene>
    <name evidence="2" type="ORF">THAOC_15721</name>
</gene>
<protein>
    <submittedName>
        <fullName evidence="2">Uncharacterized protein</fullName>
    </submittedName>
</protein>
<evidence type="ECO:0000313" key="2">
    <source>
        <dbReference type="EMBL" id="EJK63612.1"/>
    </source>
</evidence>
<name>K0SZI2_THAOC</name>
<dbReference type="AlphaFoldDB" id="K0SZI2"/>
<feature type="non-terminal residue" evidence="2">
    <location>
        <position position="1"/>
    </location>
</feature>
<organism evidence="2 3">
    <name type="scientific">Thalassiosira oceanica</name>
    <name type="common">Marine diatom</name>
    <dbReference type="NCBI Taxonomy" id="159749"/>
    <lineage>
        <taxon>Eukaryota</taxon>
        <taxon>Sar</taxon>
        <taxon>Stramenopiles</taxon>
        <taxon>Ochrophyta</taxon>
        <taxon>Bacillariophyta</taxon>
        <taxon>Coscinodiscophyceae</taxon>
        <taxon>Thalassiosirophycidae</taxon>
        <taxon>Thalassiosirales</taxon>
        <taxon>Thalassiosiraceae</taxon>
        <taxon>Thalassiosira</taxon>
    </lineage>
</organism>
<feature type="region of interest" description="Disordered" evidence="1">
    <location>
        <begin position="1"/>
        <end position="164"/>
    </location>
</feature>